<dbReference type="PANTHER" id="PTHR43176:SF3">
    <property type="entry name" value="3-HYDROXYISOBUTYRYL-COA HYDROLASE, MITOCHONDRIAL"/>
    <property type="match status" value="1"/>
</dbReference>
<dbReference type="InterPro" id="IPR032259">
    <property type="entry name" value="HIBYL-CoA-H"/>
</dbReference>
<evidence type="ECO:0000256" key="10">
    <source>
        <dbReference type="ARBA" id="ARBA00024871"/>
    </source>
</evidence>
<comment type="catalytic activity">
    <reaction evidence="1">
        <text>3-hydroxy-2-methylpropanoyl-CoA + H2O = 3-hydroxy-2-methylpropanoate + CoA + H(+)</text>
        <dbReference type="Rhea" id="RHEA:20888"/>
        <dbReference type="ChEBI" id="CHEBI:11805"/>
        <dbReference type="ChEBI" id="CHEBI:15377"/>
        <dbReference type="ChEBI" id="CHEBI:15378"/>
        <dbReference type="ChEBI" id="CHEBI:57287"/>
        <dbReference type="ChEBI" id="CHEBI:57340"/>
        <dbReference type="EC" id="3.1.2.4"/>
    </reaction>
</comment>
<evidence type="ECO:0000256" key="2">
    <source>
        <dbReference type="ARBA" id="ARBA00004173"/>
    </source>
</evidence>
<evidence type="ECO:0000256" key="8">
    <source>
        <dbReference type="ARBA" id="ARBA00022801"/>
    </source>
</evidence>
<evidence type="ECO:0000259" key="12">
    <source>
        <dbReference type="Pfam" id="PF16113"/>
    </source>
</evidence>
<comment type="pathway">
    <text evidence="3">Amino-acid degradation; L-valine degradation.</text>
</comment>
<dbReference type="InterPro" id="IPR045004">
    <property type="entry name" value="ECH_dom"/>
</dbReference>
<evidence type="ECO:0000256" key="3">
    <source>
        <dbReference type="ARBA" id="ARBA00005109"/>
    </source>
</evidence>
<dbReference type="SUPFAM" id="SSF52096">
    <property type="entry name" value="ClpP/crotonase"/>
    <property type="match status" value="1"/>
</dbReference>
<dbReference type="EMBL" id="GGYP01007780">
    <property type="protein sequence ID" value="MDE52551.1"/>
    <property type="molecule type" value="Transcribed_RNA"/>
</dbReference>
<dbReference type="EC" id="3.1.2.4" evidence="5"/>
<dbReference type="GO" id="GO:0006574">
    <property type="term" value="P:L-valine catabolic process"/>
    <property type="evidence" value="ECO:0007669"/>
    <property type="project" value="UniProtKB-UniPathway"/>
</dbReference>
<evidence type="ECO:0000256" key="9">
    <source>
        <dbReference type="ARBA" id="ARBA00023128"/>
    </source>
</evidence>
<dbReference type="CDD" id="cd06558">
    <property type="entry name" value="crotonase-like"/>
    <property type="match status" value="1"/>
</dbReference>
<evidence type="ECO:0000256" key="5">
    <source>
        <dbReference type="ARBA" id="ARBA00011915"/>
    </source>
</evidence>
<comment type="similarity">
    <text evidence="4">Belongs to the enoyl-CoA hydratase/isomerase family.</text>
</comment>
<dbReference type="GO" id="GO:0005739">
    <property type="term" value="C:mitochondrion"/>
    <property type="evidence" value="ECO:0007669"/>
    <property type="project" value="UniProtKB-SubCell"/>
</dbReference>
<dbReference type="PANTHER" id="PTHR43176">
    <property type="entry name" value="3-HYDROXYISOBUTYRYL-COA HYDROLASE-RELATED"/>
    <property type="match status" value="1"/>
</dbReference>
<dbReference type="Pfam" id="PF16113">
    <property type="entry name" value="ECH_2"/>
    <property type="match status" value="1"/>
</dbReference>
<comment type="subcellular location">
    <subcellularLocation>
        <location evidence="2">Mitochondrion</location>
    </subcellularLocation>
</comment>
<dbReference type="NCBIfam" id="NF004127">
    <property type="entry name" value="PRK05617.1"/>
    <property type="match status" value="1"/>
</dbReference>
<feature type="domain" description="Enoyl-CoA hydratase/isomerase" evidence="12">
    <location>
        <begin position="67"/>
        <end position="394"/>
    </location>
</feature>
<keyword evidence="9" id="KW-0496">Mitochondrion</keyword>
<protein>
    <recommendedName>
        <fullName evidence="6">3-hydroxyisobutyryl-CoA hydrolase, mitochondrial</fullName>
        <ecNumber evidence="5">3.1.2.4</ecNumber>
    </recommendedName>
    <alternativeName>
        <fullName evidence="11">3-hydroxyisobutyryl-coenzyme A hydrolase</fullName>
    </alternativeName>
</protein>
<dbReference type="FunFam" id="3.90.226.10:FF:000026">
    <property type="entry name" value="3-hydroxyisobutyryl-CoA hydrolase, mitochondrial"/>
    <property type="match status" value="1"/>
</dbReference>
<dbReference type="AlphaFoldDB" id="A0A6G1SQS4"/>
<dbReference type="UniPathway" id="UPA00362"/>
<comment type="function">
    <text evidence="10">Hydrolyzes 3-hydroxyisobutyryl-CoA (HIBYL-CoA), a saline catabolite. Has high activity toward isobutyryl-CoA. Could be an isobutyryl-CoA dehydrogenase that functions in valine catabolism. Also hydrolyzes 3-hydroxypropanoyl-CoA.</text>
</comment>
<organism evidence="13">
    <name type="scientific">Aceria tosichella</name>
    <name type="common">wheat curl mite</name>
    <dbReference type="NCBI Taxonomy" id="561515"/>
    <lineage>
        <taxon>Eukaryota</taxon>
        <taxon>Metazoa</taxon>
        <taxon>Ecdysozoa</taxon>
        <taxon>Arthropoda</taxon>
        <taxon>Chelicerata</taxon>
        <taxon>Arachnida</taxon>
        <taxon>Acari</taxon>
        <taxon>Acariformes</taxon>
        <taxon>Trombidiformes</taxon>
        <taxon>Prostigmata</taxon>
        <taxon>Eupodina</taxon>
        <taxon>Eriophyoidea</taxon>
        <taxon>Eriophyidae</taxon>
        <taxon>Eriophyinae</taxon>
        <taxon>Aceriini</taxon>
        <taxon>Aceria</taxon>
    </lineage>
</organism>
<evidence type="ECO:0000313" key="13">
    <source>
        <dbReference type="EMBL" id="MDE52551.1"/>
    </source>
</evidence>
<evidence type="ECO:0000256" key="4">
    <source>
        <dbReference type="ARBA" id="ARBA00005254"/>
    </source>
</evidence>
<accession>A0A6G1SQS4</accession>
<keyword evidence="7" id="KW-0101">Branched-chain amino acid catabolism</keyword>
<keyword evidence="8 13" id="KW-0378">Hydrolase</keyword>
<dbReference type="Gene3D" id="3.90.226.10">
    <property type="entry name" value="2-enoyl-CoA Hydratase, Chain A, domain 1"/>
    <property type="match status" value="1"/>
</dbReference>
<reference evidence="13" key="1">
    <citation type="submission" date="2018-10" db="EMBL/GenBank/DDBJ databases">
        <title>Transcriptome assembly of Aceria tosichella (Wheat curl mite) Type 2.</title>
        <authorList>
            <person name="Scully E.D."/>
            <person name="Geib S.M."/>
            <person name="Palmer N.A."/>
            <person name="Gupta A.K."/>
            <person name="Sarath G."/>
            <person name="Tatineni S."/>
        </authorList>
    </citation>
    <scope>NUCLEOTIDE SEQUENCE</scope>
    <source>
        <strain evidence="13">LincolnNE</strain>
    </source>
</reference>
<sequence>MAVAGLTKFVIGHKCIPIQSAILSGHLKAPNKYRNTMSAVAFKSTQATSNPESVENLILLERHGDKGVITLNRPKALNAINYEMAKRLESGLRVWDNDSQIRMVIIKSSSEKAFCAGGDVKFIRQAGPESGKKFFRMEYTLNNVIGSLSVPYVALIDGIVMGGGCGLSVHGNFRVVTEKALFAMPETAIGLFPDVGASHFLNKLPGALGIYFGLTGQRLSGRDLFKAGIGTHFIPSDKLSSLEDDIMRLEKPDLLRIDGILQKHQEQWQDEFRKEFSLKPHIGRINGIFGKANSVEDIVSGLEKDNSEWARKHIEILSRMSPTSLKLTFEQLKRAKTMTLPECLKMEYRMACRVLENTEFYEGVRAVLLEKDNKPKWNPAKLEDVKESDINAYFEPLPNNMELHL</sequence>
<name>A0A6G1SQS4_9ACAR</name>
<evidence type="ECO:0000256" key="1">
    <source>
        <dbReference type="ARBA" id="ARBA00001709"/>
    </source>
</evidence>
<proteinExistence type="inferred from homology"/>
<evidence type="ECO:0000256" key="11">
    <source>
        <dbReference type="ARBA" id="ARBA00031181"/>
    </source>
</evidence>
<evidence type="ECO:0000256" key="7">
    <source>
        <dbReference type="ARBA" id="ARBA00022456"/>
    </source>
</evidence>
<gene>
    <name evidence="13" type="primary">HIBCH</name>
    <name evidence="13" type="ORF">g.11090</name>
</gene>
<dbReference type="InterPro" id="IPR029045">
    <property type="entry name" value="ClpP/crotonase-like_dom_sf"/>
</dbReference>
<evidence type="ECO:0000256" key="6">
    <source>
        <dbReference type="ARBA" id="ARBA00016714"/>
    </source>
</evidence>
<dbReference type="GO" id="GO:0003860">
    <property type="term" value="F:3-hydroxyisobutyryl-CoA hydrolase activity"/>
    <property type="evidence" value="ECO:0007669"/>
    <property type="project" value="UniProtKB-EC"/>
</dbReference>